<name>A0A7D5M822_9ARCH</name>
<dbReference type="AlphaFoldDB" id="A0A7D5M822"/>
<dbReference type="SUPFAM" id="SSF55486">
    <property type="entry name" value="Metalloproteases ('zincins'), catalytic domain"/>
    <property type="match status" value="1"/>
</dbReference>
<dbReference type="Gene3D" id="3.40.390.10">
    <property type="entry name" value="Collagenase (Catalytic Domain)"/>
    <property type="match status" value="1"/>
</dbReference>
<dbReference type="RefSeq" id="WP_179371079.1">
    <property type="nucleotide sequence ID" value="NZ_CP026995.1"/>
</dbReference>
<dbReference type="EMBL" id="CP026995">
    <property type="protein sequence ID" value="QLH07207.1"/>
    <property type="molecule type" value="Genomic_DNA"/>
</dbReference>
<protein>
    <submittedName>
        <fullName evidence="1">Uncharacterized protein</fullName>
    </submittedName>
</protein>
<dbReference type="InterPro" id="IPR024079">
    <property type="entry name" value="MetalloPept_cat_dom_sf"/>
</dbReference>
<evidence type="ECO:0000313" key="2">
    <source>
        <dbReference type="Proteomes" id="UP000509478"/>
    </source>
</evidence>
<organism evidence="1 2">
    <name type="scientific">Nitrosopumilus ureiphilus</name>
    <dbReference type="NCBI Taxonomy" id="1470067"/>
    <lineage>
        <taxon>Archaea</taxon>
        <taxon>Nitrososphaerota</taxon>
        <taxon>Nitrososphaeria</taxon>
        <taxon>Nitrosopumilales</taxon>
        <taxon>Nitrosopumilaceae</taxon>
        <taxon>Nitrosopumilus</taxon>
    </lineage>
</organism>
<accession>A0A7D5M822</accession>
<dbReference type="GO" id="GO:0008237">
    <property type="term" value="F:metallopeptidase activity"/>
    <property type="evidence" value="ECO:0007669"/>
    <property type="project" value="InterPro"/>
</dbReference>
<proteinExistence type="predicted"/>
<dbReference type="GeneID" id="56068250"/>
<keyword evidence="2" id="KW-1185">Reference proteome</keyword>
<dbReference type="OrthoDB" id="383663at2157"/>
<evidence type="ECO:0000313" key="1">
    <source>
        <dbReference type="EMBL" id="QLH07207.1"/>
    </source>
</evidence>
<reference evidence="1 2" key="1">
    <citation type="submission" date="2018-02" db="EMBL/GenBank/DDBJ databases">
        <title>Complete genome of Nitrosopumilus ureaphilus PS0.</title>
        <authorList>
            <person name="Qin W."/>
            <person name="Zheng Y."/>
            <person name="Stahl D.A."/>
        </authorList>
    </citation>
    <scope>NUCLEOTIDE SEQUENCE [LARGE SCALE GENOMIC DNA]</scope>
    <source>
        <strain evidence="1 2">PS0</strain>
    </source>
</reference>
<dbReference type="KEGG" id="nue:C5F50_09050"/>
<sequence>MKSIPNQSDFLNKDQNSLLPNTIHSTEIRDNGKKVDIYLLSTGTRAGDSIGIFYFEDDTEKQFEDGYYFTDLFVMHFKSELDAELEYVITSQRNDNSCVKSIPPNISVSFTLDGDCSAGAVITKQTENGWAAYVKFFVDFEKPTYDSPYYIQWAYVDAKGVDDDGWDISSISYWPNNWFFYGTAYPVQEENVLVNVNFGRIEINDFLHMPNEILTENLSQNKIDCADNTIDVVTDSNEEGYTKNDVARITAKINSIEKNIKVYLTIYDQQDNRVLKKSTTFTDSDPIFLVDLGSFERGVYKAAVEFGINGPKDQVLFKVDIIEILKQKEPNQCNLYLLYDENKSSLIIFGQVYDPSGSSIDGIDIFVDRKGDGFTELTEDDIRLYISKNNFGGEKISASQGWSNDDKYREKGNARINKLGDGYEIYAEVPVVTKNFKIAIEQSDNTFYEFKKSRFPPNSFSTAPQTWATVNFVDKTPIKYAASNWSPDEVVVTQSIDLNLILVGDQWTENQKKEIQSKLSKSIIPITNSELHLTGAKYLYQYDFVSASDDFSNGLFNLMKKESERINPFYGENEYNNPWGLASWVKTNHTEWTSPSQQRFEIDYNLVDANKVEEYIFNELISKNPSFHLPHSVNLVFIADDMDKIDFLHNYKLQSIDASTKQYHKAVGLMGYGGNYNTYFFDLYAAPWDDFQGLPGHYDQNLINEYTNFHDFTDEKDRNQLFVNYINNATALLVTPSYVYPPVYKTNYLIDLVIVTEPSSTANNVLIDHFIDKEKIISELEQLIPHSSWELNFSLERLNSRDLATDVKDLLNSANKVPAFSEDFGPIVSILNEENVSRELISWASTRESSNFKDFKNVANSQWTIPVLVVIGEGDNQWYIGNYGTVGLAAAHPDDANQPCCAIAISNDKTVWEEGYGLSDLVIHEVGHVVGLMHPFMGYSSNYEFFINNYFNWIASPMAYSSPLHGCAYWYSLHDEGPCGMVDTNFTYFDKETISRGIATYLVKSAENNVYRTLLELEKSGTSPYNLPSDVKSQVDNIESEIKKAKDAFRTNKLDGMDGAIELGIEAARDSQILASDYTVEYKQTVTDDVKITIPAWIKDQADWWVAGSINDNEFVNSIQYLIKEKIIVIPPTDAEAQDGSKDIPDWVKNNVRWWSTGTISDKELVSALQHLIKQGIIKVGN</sequence>
<dbReference type="Proteomes" id="UP000509478">
    <property type="component" value="Chromosome"/>
</dbReference>
<gene>
    <name evidence="1" type="ORF">C5F50_09050</name>
</gene>